<dbReference type="AlphaFoldDB" id="A0AAU7QM82"/>
<dbReference type="EMBL" id="CP157948">
    <property type="protein sequence ID" value="XBS90701.1"/>
    <property type="molecule type" value="Genomic_DNA"/>
</dbReference>
<keyword evidence="8" id="KW-1133">Transmembrane helix</keyword>
<dbReference type="SUPFAM" id="SSF55785">
    <property type="entry name" value="PYP-like sensor domain (PAS domain)"/>
    <property type="match status" value="1"/>
</dbReference>
<dbReference type="SMART" id="SM00387">
    <property type="entry name" value="HATPase_c"/>
    <property type="match status" value="1"/>
</dbReference>
<keyword evidence="6 10" id="KW-0067">ATP-binding</keyword>
<keyword evidence="4" id="KW-0547">Nucleotide-binding</keyword>
<name>A0AAU7QM82_9GAMM</name>
<evidence type="ECO:0000256" key="2">
    <source>
        <dbReference type="ARBA" id="ARBA00012438"/>
    </source>
</evidence>
<sequence length="438" mass="47392">MPAFERRVLLGGWLVALPALAALAIVLLTGRPGVELRWVLAGAALVLTAMIARWQHRRVVYPLYTLVGLLEALREGDYSLRGVSGGVLGEAIYDINALADRLQRERLQSEDSARLLGKTLASLDAAVFVFDGDLRLRLLNPAAQRLLTGERHALMGRRADELGLDALLAAPSAQVVRHVFPGRSGRFEIRHAPLRNEGRNGQLLVVNDVGRALREEERQAWQRLLRVLGHEVNNSLASIHSLAGTLASLVARDPLPDDWRDDTRGGLQVIGNRAESLARFLAGYSKLAALPPPQQRSVDLAERIAAVARLEQRLAVRVEDGPALSLQADPDQLEQALINLLRNAVEASLDGGKGEVVMRWRSEGERVLIEILDDGPGLPGSDNLFVPFFTTKPGGSGIGLALVRQIAEAHEGGVSLGAREGAPGAAAQLWLPLELARD</sequence>
<dbReference type="Gene3D" id="3.30.565.10">
    <property type="entry name" value="Histidine kinase-like ATPase, C-terminal domain"/>
    <property type="match status" value="1"/>
</dbReference>
<evidence type="ECO:0000256" key="1">
    <source>
        <dbReference type="ARBA" id="ARBA00000085"/>
    </source>
</evidence>
<dbReference type="EC" id="2.7.13.3" evidence="2"/>
<evidence type="ECO:0000259" key="9">
    <source>
        <dbReference type="PROSITE" id="PS50109"/>
    </source>
</evidence>
<evidence type="ECO:0000256" key="4">
    <source>
        <dbReference type="ARBA" id="ARBA00022741"/>
    </source>
</evidence>
<feature type="transmembrane region" description="Helical" evidence="8">
    <location>
        <begin position="12"/>
        <end position="30"/>
    </location>
</feature>
<evidence type="ECO:0000256" key="7">
    <source>
        <dbReference type="ARBA" id="ARBA00023012"/>
    </source>
</evidence>
<dbReference type="InterPro" id="IPR013656">
    <property type="entry name" value="PAS_4"/>
</dbReference>
<dbReference type="GO" id="GO:0000160">
    <property type="term" value="P:phosphorelay signal transduction system"/>
    <property type="evidence" value="ECO:0007669"/>
    <property type="project" value="UniProtKB-KW"/>
</dbReference>
<keyword evidence="8" id="KW-0812">Transmembrane</keyword>
<keyword evidence="7" id="KW-0902">Two-component regulatory system</keyword>
<evidence type="ECO:0000256" key="8">
    <source>
        <dbReference type="SAM" id="Phobius"/>
    </source>
</evidence>
<comment type="catalytic activity">
    <reaction evidence="1">
        <text>ATP + protein L-histidine = ADP + protein N-phospho-L-histidine.</text>
        <dbReference type="EC" id="2.7.13.3"/>
    </reaction>
</comment>
<dbReference type="InterPro" id="IPR035965">
    <property type="entry name" value="PAS-like_dom_sf"/>
</dbReference>
<feature type="domain" description="Histidine kinase" evidence="9">
    <location>
        <begin position="227"/>
        <end position="435"/>
    </location>
</feature>
<accession>A0AAU7QM82</accession>
<dbReference type="InterPro" id="IPR003594">
    <property type="entry name" value="HATPase_dom"/>
</dbReference>
<organism evidence="10">
    <name type="scientific">Rhodanobacter sp. IGA1.0</name>
    <dbReference type="NCBI Taxonomy" id="3158582"/>
    <lineage>
        <taxon>Bacteria</taxon>
        <taxon>Pseudomonadati</taxon>
        <taxon>Pseudomonadota</taxon>
        <taxon>Gammaproteobacteria</taxon>
        <taxon>Lysobacterales</taxon>
        <taxon>Rhodanobacteraceae</taxon>
        <taxon>Rhodanobacter</taxon>
    </lineage>
</organism>
<dbReference type="PROSITE" id="PS50109">
    <property type="entry name" value="HIS_KIN"/>
    <property type="match status" value="1"/>
</dbReference>
<dbReference type="GO" id="GO:0004673">
    <property type="term" value="F:protein histidine kinase activity"/>
    <property type="evidence" value="ECO:0007669"/>
    <property type="project" value="UniProtKB-EC"/>
</dbReference>
<evidence type="ECO:0000313" key="10">
    <source>
        <dbReference type="EMBL" id="XBS90701.1"/>
    </source>
</evidence>
<evidence type="ECO:0000256" key="3">
    <source>
        <dbReference type="ARBA" id="ARBA00022679"/>
    </source>
</evidence>
<proteinExistence type="predicted"/>
<dbReference type="RefSeq" id="WP_007809364.1">
    <property type="nucleotide sequence ID" value="NZ_CP157948.1"/>
</dbReference>
<gene>
    <name evidence="10" type="ORF">ABNK63_03395</name>
</gene>
<evidence type="ECO:0000256" key="6">
    <source>
        <dbReference type="ARBA" id="ARBA00022840"/>
    </source>
</evidence>
<keyword evidence="8" id="KW-0472">Membrane</keyword>
<dbReference type="Pfam" id="PF02518">
    <property type="entry name" value="HATPase_c"/>
    <property type="match status" value="1"/>
</dbReference>
<dbReference type="Pfam" id="PF08448">
    <property type="entry name" value="PAS_4"/>
    <property type="match status" value="1"/>
</dbReference>
<keyword evidence="5" id="KW-0418">Kinase</keyword>
<dbReference type="InterPro" id="IPR036890">
    <property type="entry name" value="HATPase_C_sf"/>
</dbReference>
<dbReference type="InterPro" id="IPR005467">
    <property type="entry name" value="His_kinase_dom"/>
</dbReference>
<dbReference type="PRINTS" id="PR00344">
    <property type="entry name" value="BCTRLSENSOR"/>
</dbReference>
<dbReference type="InterPro" id="IPR004358">
    <property type="entry name" value="Sig_transdc_His_kin-like_C"/>
</dbReference>
<dbReference type="Gene3D" id="3.30.450.20">
    <property type="entry name" value="PAS domain"/>
    <property type="match status" value="1"/>
</dbReference>
<keyword evidence="3" id="KW-0808">Transferase</keyword>
<protein>
    <recommendedName>
        <fullName evidence="2">histidine kinase</fullName>
        <ecNumber evidence="2">2.7.13.3</ecNumber>
    </recommendedName>
</protein>
<reference evidence="10" key="1">
    <citation type="submission" date="2024-06" db="EMBL/GenBank/DDBJ databases">
        <authorList>
            <person name="Sun Y."/>
        </authorList>
    </citation>
    <scope>NUCLEOTIDE SEQUENCE</scope>
    <source>
        <strain evidence="10">IGA1.0</strain>
    </source>
</reference>
<dbReference type="PANTHER" id="PTHR43065:SF46">
    <property type="entry name" value="C4-DICARBOXYLATE TRANSPORT SENSOR PROTEIN DCTB"/>
    <property type="match status" value="1"/>
</dbReference>
<dbReference type="GO" id="GO:0005524">
    <property type="term" value="F:ATP binding"/>
    <property type="evidence" value="ECO:0007669"/>
    <property type="project" value="UniProtKB-KW"/>
</dbReference>
<dbReference type="SUPFAM" id="SSF55874">
    <property type="entry name" value="ATPase domain of HSP90 chaperone/DNA topoisomerase II/histidine kinase"/>
    <property type="match status" value="1"/>
</dbReference>
<dbReference type="PANTHER" id="PTHR43065">
    <property type="entry name" value="SENSOR HISTIDINE KINASE"/>
    <property type="match status" value="1"/>
</dbReference>
<evidence type="ECO:0000256" key="5">
    <source>
        <dbReference type="ARBA" id="ARBA00022777"/>
    </source>
</evidence>